<dbReference type="RefSeq" id="WP_039711801.1">
    <property type="nucleotide sequence ID" value="NZ_JAVKZF010000001.1"/>
</dbReference>
<evidence type="ECO:0000313" key="1">
    <source>
        <dbReference type="EMBL" id="RUT02922.1"/>
    </source>
</evidence>
<accession>A0AB37UAD9</accession>
<evidence type="ECO:0000313" key="2">
    <source>
        <dbReference type="Proteomes" id="UP000282574"/>
    </source>
</evidence>
<name>A0AB37UAD9_9CYAN</name>
<gene>
    <name evidence="1" type="ORF">DSM107010_61890</name>
</gene>
<sequence>MSKIERELSYLTPQELEALDRELLAEQVSRTLNNPDAVVVESDSPDSVHEQALRTVLQRKGISL</sequence>
<keyword evidence="2" id="KW-1185">Reference proteome</keyword>
<organism evidence="1 2">
    <name type="scientific">Chroococcidiopsis cubana SAG 39.79</name>
    <dbReference type="NCBI Taxonomy" id="388085"/>
    <lineage>
        <taxon>Bacteria</taxon>
        <taxon>Bacillati</taxon>
        <taxon>Cyanobacteriota</taxon>
        <taxon>Cyanophyceae</taxon>
        <taxon>Chroococcidiopsidales</taxon>
        <taxon>Chroococcidiopsidaceae</taxon>
        <taxon>Chroococcidiopsis</taxon>
    </lineage>
</organism>
<dbReference type="EMBL" id="RSCK01000105">
    <property type="protein sequence ID" value="RUT02922.1"/>
    <property type="molecule type" value="Genomic_DNA"/>
</dbReference>
<reference evidence="1 2" key="1">
    <citation type="journal article" date="2019" name="Genome Biol. Evol.">
        <title>Day and night: Metabolic profiles and evolutionary relationships of six axenic non-marine cyanobacteria.</title>
        <authorList>
            <person name="Will S.E."/>
            <person name="Henke P."/>
            <person name="Boedeker C."/>
            <person name="Huang S."/>
            <person name="Brinkmann H."/>
            <person name="Rohde M."/>
            <person name="Jarek M."/>
            <person name="Friedl T."/>
            <person name="Seufert S."/>
            <person name="Schumacher M."/>
            <person name="Overmann J."/>
            <person name="Neumann-Schaal M."/>
            <person name="Petersen J."/>
        </authorList>
    </citation>
    <scope>NUCLEOTIDE SEQUENCE [LARGE SCALE GENOMIC DNA]</scope>
    <source>
        <strain evidence="1 2">SAG 39.79</strain>
    </source>
</reference>
<dbReference type="AlphaFoldDB" id="A0AB37UAD9"/>
<protein>
    <submittedName>
        <fullName evidence="1">Uncharacterized protein</fullName>
    </submittedName>
</protein>
<dbReference type="Proteomes" id="UP000282574">
    <property type="component" value="Unassembled WGS sequence"/>
</dbReference>
<comment type="caution">
    <text evidence="1">The sequence shown here is derived from an EMBL/GenBank/DDBJ whole genome shotgun (WGS) entry which is preliminary data.</text>
</comment>
<proteinExistence type="predicted"/>